<dbReference type="EMBL" id="QFQP01000021">
    <property type="protein sequence ID" value="PZR09374.1"/>
    <property type="molecule type" value="Genomic_DNA"/>
</dbReference>
<dbReference type="Proteomes" id="UP000249061">
    <property type="component" value="Unassembled WGS sequence"/>
</dbReference>
<dbReference type="InterPro" id="IPR007341">
    <property type="entry name" value="Transgly_assoc"/>
</dbReference>
<evidence type="ECO:0000256" key="5">
    <source>
        <dbReference type="ARBA" id="ARBA00022989"/>
    </source>
</evidence>
<feature type="transmembrane region" description="Helical" evidence="7">
    <location>
        <begin position="29"/>
        <end position="51"/>
    </location>
</feature>
<proteinExistence type="inferred from homology"/>
<evidence type="ECO:0000313" key="9">
    <source>
        <dbReference type="Proteomes" id="UP000249061"/>
    </source>
</evidence>
<evidence type="ECO:0000313" key="8">
    <source>
        <dbReference type="EMBL" id="PZR09374.1"/>
    </source>
</evidence>
<evidence type="ECO:0000256" key="3">
    <source>
        <dbReference type="ARBA" id="ARBA00022475"/>
    </source>
</evidence>
<dbReference type="PANTHER" id="PTHR33884">
    <property type="entry name" value="UPF0410 PROTEIN YMGE"/>
    <property type="match status" value="1"/>
</dbReference>
<keyword evidence="4 7" id="KW-0812">Transmembrane</keyword>
<comment type="subcellular location">
    <subcellularLocation>
        <location evidence="1">Cell membrane</location>
        <topology evidence="1">Multi-pass membrane protein</topology>
    </subcellularLocation>
</comment>
<evidence type="ECO:0000256" key="4">
    <source>
        <dbReference type="ARBA" id="ARBA00022692"/>
    </source>
</evidence>
<evidence type="ECO:0000256" key="2">
    <source>
        <dbReference type="ARBA" id="ARBA00011006"/>
    </source>
</evidence>
<comment type="similarity">
    <text evidence="2">Belongs to the UPF0410 family.</text>
</comment>
<accession>A0A2W5V116</accession>
<evidence type="ECO:0000256" key="7">
    <source>
        <dbReference type="SAM" id="Phobius"/>
    </source>
</evidence>
<name>A0A2W5V116_9BACT</name>
<dbReference type="PANTHER" id="PTHR33884:SF3">
    <property type="entry name" value="UPF0410 PROTEIN YMGE"/>
    <property type="match status" value="1"/>
</dbReference>
<sequence length="86" mass="8807">MGLIAIIVVGLLAGLVARALMPGAQSMNLLATTVLGIAGSFVGGLVNNVIFQNADWFELRPTGLLFSVIGALAVLALMGVGQRVRS</sequence>
<protein>
    <submittedName>
        <fullName evidence="8">GlsB/YeaQ/YmgE family stress response membrane protein</fullName>
    </submittedName>
</protein>
<dbReference type="AlphaFoldDB" id="A0A2W5V116"/>
<keyword evidence="5 7" id="KW-1133">Transmembrane helix</keyword>
<keyword evidence="6 7" id="KW-0472">Membrane</keyword>
<comment type="caution">
    <text evidence="8">The sequence shown here is derived from an EMBL/GenBank/DDBJ whole genome shotgun (WGS) entry which is preliminary data.</text>
</comment>
<feature type="transmembrane region" description="Helical" evidence="7">
    <location>
        <begin position="63"/>
        <end position="81"/>
    </location>
</feature>
<organism evidence="8 9">
    <name type="scientific">Archangium gephyra</name>
    <dbReference type="NCBI Taxonomy" id="48"/>
    <lineage>
        <taxon>Bacteria</taxon>
        <taxon>Pseudomonadati</taxon>
        <taxon>Myxococcota</taxon>
        <taxon>Myxococcia</taxon>
        <taxon>Myxococcales</taxon>
        <taxon>Cystobacterineae</taxon>
        <taxon>Archangiaceae</taxon>
        <taxon>Archangium</taxon>
    </lineage>
</organism>
<dbReference type="GO" id="GO:0005886">
    <property type="term" value="C:plasma membrane"/>
    <property type="evidence" value="ECO:0007669"/>
    <property type="project" value="UniProtKB-SubCell"/>
</dbReference>
<keyword evidence="3" id="KW-1003">Cell membrane</keyword>
<evidence type="ECO:0000256" key="6">
    <source>
        <dbReference type="ARBA" id="ARBA00023136"/>
    </source>
</evidence>
<reference evidence="8 9" key="1">
    <citation type="submission" date="2017-08" db="EMBL/GenBank/DDBJ databases">
        <title>Infants hospitalized years apart are colonized by the same room-sourced microbial strains.</title>
        <authorList>
            <person name="Brooks B."/>
            <person name="Olm M.R."/>
            <person name="Firek B.A."/>
            <person name="Baker R."/>
            <person name="Thomas B.C."/>
            <person name="Morowitz M.J."/>
            <person name="Banfield J.F."/>
        </authorList>
    </citation>
    <scope>NUCLEOTIDE SEQUENCE [LARGE SCALE GENOMIC DNA]</scope>
    <source>
        <strain evidence="8">S2_003_000_R2_14</strain>
    </source>
</reference>
<evidence type="ECO:0000256" key="1">
    <source>
        <dbReference type="ARBA" id="ARBA00004651"/>
    </source>
</evidence>
<gene>
    <name evidence="8" type="ORF">DI536_22605</name>
</gene>